<feature type="compositionally biased region" description="Basic residues" evidence="3">
    <location>
        <begin position="189"/>
        <end position="198"/>
    </location>
</feature>
<comment type="similarity">
    <text evidence="1">Belongs to the SEN54 family.</text>
</comment>
<evidence type="ECO:0000259" key="4">
    <source>
        <dbReference type="Pfam" id="PF12928"/>
    </source>
</evidence>
<evidence type="ECO:0000313" key="5">
    <source>
        <dbReference type="EMBL" id="PWA16081.1"/>
    </source>
</evidence>
<proteinExistence type="inferred from homology"/>
<organism evidence="5 6">
    <name type="scientific">Gambusia affinis</name>
    <name type="common">Western mosquitofish</name>
    <name type="synonym">Heterandria affinis</name>
    <dbReference type="NCBI Taxonomy" id="33528"/>
    <lineage>
        <taxon>Eukaryota</taxon>
        <taxon>Metazoa</taxon>
        <taxon>Chordata</taxon>
        <taxon>Craniata</taxon>
        <taxon>Vertebrata</taxon>
        <taxon>Euteleostomi</taxon>
        <taxon>Actinopterygii</taxon>
        <taxon>Neopterygii</taxon>
        <taxon>Teleostei</taxon>
        <taxon>Neoteleostei</taxon>
        <taxon>Acanthomorphata</taxon>
        <taxon>Ovalentaria</taxon>
        <taxon>Atherinomorphae</taxon>
        <taxon>Cyprinodontiformes</taxon>
        <taxon>Poeciliidae</taxon>
        <taxon>Poeciliinae</taxon>
        <taxon>Gambusia</taxon>
    </lineage>
</organism>
<dbReference type="GO" id="GO:0000379">
    <property type="term" value="P:tRNA-type intron splice site recognition and cleavage"/>
    <property type="evidence" value="ECO:0007669"/>
    <property type="project" value="TreeGrafter"/>
</dbReference>
<feature type="compositionally biased region" description="Acidic residues" evidence="3">
    <location>
        <begin position="439"/>
        <end position="448"/>
    </location>
</feature>
<evidence type="ECO:0000256" key="3">
    <source>
        <dbReference type="SAM" id="MobiDB-lite"/>
    </source>
</evidence>
<comment type="caution">
    <text evidence="5">The sequence shown here is derived from an EMBL/GenBank/DDBJ whole genome shotgun (WGS) entry which is preliminary data.</text>
</comment>
<dbReference type="AlphaFoldDB" id="A0A315UXY1"/>
<sequence length="720" mass="80232">MCELLGSNSLLGTSKVGKEPSLAWTPALVSGFRGTCFFPAGTCFTGQLTSWKAERKPQLRSTAGGHNRNPHGGGLHLRSSACGEPWKSEAGGEMELAPPPEVRWSKNARNNRTASGELRRKPRANRLASPQFPRRMSYIGHEQDEARRQACNHKLVDGEDVLQRVNSLLHGAGVEVVVDAGGDAPQRPHGVHHQRHGGRGSAAGRSGSDPEEEQEAVAAGGETVMADQNKPESAENFFNEILSPCELFAARSRSHKIPARGQKDFYPDDSEEQKQRLQQSLDEHWSLISEERVERLGNLVKAVWSPGERIVELQAPAGKFWQTMGFSAEGKQFLLPEEALYLMECGNLQVFHQDLPLSIQDGYEAFLSSDSVSLQQYQVFGHLKRLGYVVHRFDPSCEPSPYARQLNLPRPRERGGRQLKRKRSPSPAPTSSKTAAESQAEEMEEDDKLPESHLVASAPPQTSSPTAPGEVQARAWWPADVPERQAGQRSAPGPRRWDFSSICFPDLGSAGRLAPPDASLLPSGVTPGVCNVAPWMRRINLRKVKMSQKEVARERRQRRRNVNKDKEVQRCRNWAEYHKLLERRQAKRQGRPAHLWSGEVQPLHDPTRPISTAELLEKISVIKSTDLLEGAARLKGSEEWRICFNVYQPDSVADFKKSNPGKPYARMCVCSFDGPVPDLRVIKQLSFQSGDVPVVFAAVDHGDISFYTFKDFQLPRDVYP</sequence>
<feature type="region of interest" description="Disordered" evidence="3">
    <location>
        <begin position="181"/>
        <end position="219"/>
    </location>
</feature>
<keyword evidence="2" id="KW-0819">tRNA processing</keyword>
<gene>
    <name evidence="5" type="ORF">CCH79_00016500</name>
</gene>
<dbReference type="PANTHER" id="PTHR21027:SF1">
    <property type="entry name" value="TRNA-SPLICING ENDONUCLEASE SUBUNIT SEN54"/>
    <property type="match status" value="1"/>
</dbReference>
<dbReference type="InterPro" id="IPR024337">
    <property type="entry name" value="tRNA_splic_suSen54"/>
</dbReference>
<evidence type="ECO:0000256" key="1">
    <source>
        <dbReference type="ARBA" id="ARBA00005736"/>
    </source>
</evidence>
<reference evidence="5 6" key="1">
    <citation type="journal article" date="2018" name="G3 (Bethesda)">
        <title>A High-Quality Reference Genome for the Invasive Mosquitofish Gambusia affinis Using a Chicago Library.</title>
        <authorList>
            <person name="Hoffberg S.L."/>
            <person name="Troendle N.J."/>
            <person name="Glenn T.C."/>
            <person name="Mahmud O."/>
            <person name="Louha S."/>
            <person name="Chalopin D."/>
            <person name="Bennetzen J.L."/>
            <person name="Mauricio R."/>
        </authorList>
    </citation>
    <scope>NUCLEOTIDE SEQUENCE [LARGE SCALE GENOMIC DNA]</scope>
    <source>
        <strain evidence="5">NE01/NJP1002.9</strain>
        <tissue evidence="5">Muscle</tissue>
    </source>
</reference>
<keyword evidence="6" id="KW-1185">Reference proteome</keyword>
<dbReference type="PANTHER" id="PTHR21027">
    <property type="entry name" value="TRNA-SPLICING ENDONUCLEASE SUBUNIT SEN54"/>
    <property type="match status" value="1"/>
</dbReference>
<dbReference type="Proteomes" id="UP000250572">
    <property type="component" value="Unassembled WGS sequence"/>
</dbReference>
<name>A0A315UXY1_GAMAF</name>
<dbReference type="Pfam" id="PF12928">
    <property type="entry name" value="tRNA_int_end_N2"/>
    <property type="match status" value="1"/>
</dbReference>
<dbReference type="EMBL" id="NHOQ01002523">
    <property type="protein sequence ID" value="PWA16081.1"/>
    <property type="molecule type" value="Genomic_DNA"/>
</dbReference>
<dbReference type="STRING" id="33528.ENSGAFP00000007504"/>
<feature type="region of interest" description="Disordered" evidence="3">
    <location>
        <begin position="92"/>
        <end position="130"/>
    </location>
</feature>
<evidence type="ECO:0000256" key="2">
    <source>
        <dbReference type="ARBA" id="ARBA00022694"/>
    </source>
</evidence>
<dbReference type="InterPro" id="IPR024336">
    <property type="entry name" value="tRNA_splic_suSen54_N"/>
</dbReference>
<feature type="domain" description="tRNA-splicing endonuclease subunit Sen54 N-terminal" evidence="4">
    <location>
        <begin position="286"/>
        <end position="351"/>
    </location>
</feature>
<evidence type="ECO:0000313" key="6">
    <source>
        <dbReference type="Proteomes" id="UP000250572"/>
    </source>
</evidence>
<feature type="region of interest" description="Disordered" evidence="3">
    <location>
        <begin position="400"/>
        <end position="471"/>
    </location>
</feature>
<dbReference type="GO" id="GO:0000214">
    <property type="term" value="C:tRNA-intron endonuclease complex"/>
    <property type="evidence" value="ECO:0007669"/>
    <property type="project" value="TreeGrafter"/>
</dbReference>
<feature type="region of interest" description="Disordered" evidence="3">
    <location>
        <begin position="54"/>
        <end position="73"/>
    </location>
</feature>
<accession>A0A315UXY1</accession>
<protein>
    <recommendedName>
        <fullName evidence="4">tRNA-splicing endonuclease subunit Sen54 N-terminal domain-containing protein</fullName>
    </recommendedName>
</protein>
<feature type="compositionally biased region" description="Low complexity" evidence="3">
    <location>
        <begin position="456"/>
        <end position="468"/>
    </location>
</feature>